<feature type="compositionally biased region" description="Basic and acidic residues" evidence="3">
    <location>
        <begin position="430"/>
        <end position="439"/>
    </location>
</feature>
<dbReference type="Gramene" id="RZC65324">
    <property type="protein sequence ID" value="RZC65324"/>
    <property type="gene ID" value="C5167_009017"/>
</dbReference>
<dbReference type="InterPro" id="IPR044170">
    <property type="entry name" value="RSS3-like"/>
</dbReference>
<dbReference type="AlphaFoldDB" id="A0A4Y7JW57"/>
<feature type="region of interest" description="Disordered" evidence="3">
    <location>
        <begin position="330"/>
        <end position="393"/>
    </location>
</feature>
<reference evidence="5 6" key="1">
    <citation type="journal article" date="2018" name="Science">
        <title>The opium poppy genome and morphinan production.</title>
        <authorList>
            <person name="Guo L."/>
            <person name="Winzer T."/>
            <person name="Yang X."/>
            <person name="Li Y."/>
            <person name="Ning Z."/>
            <person name="He Z."/>
            <person name="Teodor R."/>
            <person name="Lu Y."/>
            <person name="Bowser T.A."/>
            <person name="Graham I.A."/>
            <person name="Ye K."/>
        </authorList>
    </citation>
    <scope>NUCLEOTIDE SEQUENCE [LARGE SCALE GENOMIC DNA]</scope>
    <source>
        <strain evidence="6">cv. HN1</strain>
        <tissue evidence="5">Leaves</tissue>
    </source>
</reference>
<evidence type="ECO:0000313" key="6">
    <source>
        <dbReference type="Proteomes" id="UP000316621"/>
    </source>
</evidence>
<name>A0A4Y7JW57_PAPSO</name>
<evidence type="ECO:0000256" key="2">
    <source>
        <dbReference type="ARBA" id="ARBA00023163"/>
    </source>
</evidence>
<keyword evidence="2" id="KW-0804">Transcription</keyword>
<dbReference type="Proteomes" id="UP000316621">
    <property type="component" value="Chromosome 6"/>
</dbReference>
<sequence length="458" mass="51287">MVGSGVSDRSKEAVGMMALHEALRSVCLNTDWTYSVFWTIRPRPRSRGGNGCKVGDDNGSLMLMWEDGFCRGSSVAECLEQIDGEDPVRKAFSKMSIQLYNYGEGLMGKVASDKCHKWVFKEPSECEPNISNYWQSSFDAIPPEWTDQFNSGIQTIAVIQAGHGLLQLGSCKIELIWIFDSCVHIGRDIYPQIAEDLHFVLRMRHTFESLGYQSGFYLSQLFSSTRNSSSSSIPMKQCGTPIRPPPPIFNWSQRPLPSVASQHYQNMTRLGLPQNKDETHHFMLPNTSDAQMEDMMAEHEADIKWPNGLSFFNALTGRADDAKLLFGADGVGNKSNQQQQHHHPNLGGKNSNSAINLSSKADETKGNSETSNSHSRHGNRSENNPSGENVNDYLSLESHGHNVKKMEKNFKRSFTLPARMATSSSSSSMDQHHPHHPVDYNRNPEAGMYSDFIDNFLE</sequence>
<dbReference type="PANTHER" id="PTHR47375">
    <property type="entry name" value="GB|AAF34833.1"/>
    <property type="match status" value="1"/>
</dbReference>
<keyword evidence="1" id="KW-0805">Transcription regulation</keyword>
<dbReference type="PANTHER" id="PTHR47375:SF1">
    <property type="entry name" value="GB|AAF34833.1"/>
    <property type="match status" value="1"/>
</dbReference>
<dbReference type="Pfam" id="PF14215">
    <property type="entry name" value="bHLH-MYC_N"/>
    <property type="match status" value="1"/>
</dbReference>
<organism evidence="5 6">
    <name type="scientific">Papaver somniferum</name>
    <name type="common">Opium poppy</name>
    <dbReference type="NCBI Taxonomy" id="3469"/>
    <lineage>
        <taxon>Eukaryota</taxon>
        <taxon>Viridiplantae</taxon>
        <taxon>Streptophyta</taxon>
        <taxon>Embryophyta</taxon>
        <taxon>Tracheophyta</taxon>
        <taxon>Spermatophyta</taxon>
        <taxon>Magnoliopsida</taxon>
        <taxon>Ranunculales</taxon>
        <taxon>Papaveraceae</taxon>
        <taxon>Papaveroideae</taxon>
        <taxon>Papaver</taxon>
    </lineage>
</organism>
<feature type="domain" description="Transcription factor MYC/MYB N-terminal" evidence="4">
    <location>
        <begin position="19"/>
        <end position="172"/>
    </location>
</feature>
<feature type="region of interest" description="Disordered" evidence="3">
    <location>
        <begin position="423"/>
        <end position="443"/>
    </location>
</feature>
<accession>A0A4Y7JW57</accession>
<evidence type="ECO:0000259" key="4">
    <source>
        <dbReference type="Pfam" id="PF14215"/>
    </source>
</evidence>
<dbReference type="InterPro" id="IPR025610">
    <property type="entry name" value="MYC/MYB_N"/>
</dbReference>
<gene>
    <name evidence="5" type="ORF">C5167_009017</name>
</gene>
<proteinExistence type="predicted"/>
<dbReference type="EMBL" id="CM010720">
    <property type="protein sequence ID" value="RZC65324.1"/>
    <property type="molecule type" value="Genomic_DNA"/>
</dbReference>
<protein>
    <recommendedName>
        <fullName evidence="4">Transcription factor MYC/MYB N-terminal domain-containing protein</fullName>
    </recommendedName>
</protein>
<evidence type="ECO:0000256" key="3">
    <source>
        <dbReference type="SAM" id="MobiDB-lite"/>
    </source>
</evidence>
<keyword evidence="6" id="KW-1185">Reference proteome</keyword>
<feature type="compositionally biased region" description="Polar residues" evidence="3">
    <location>
        <begin position="348"/>
        <end position="359"/>
    </location>
</feature>
<evidence type="ECO:0000313" key="5">
    <source>
        <dbReference type="EMBL" id="RZC65324.1"/>
    </source>
</evidence>
<evidence type="ECO:0000256" key="1">
    <source>
        <dbReference type="ARBA" id="ARBA00023015"/>
    </source>
</evidence>
<dbReference type="OMA" id="MMSEHEN"/>